<sequence length="446" mass="48758">MGHIAPKCPELAPPLPAATTVSSLPPAAGALPDAVAGPTPPLFGAVAGAAQQTPDTVAAPVSPSTPVSSSAPSPPGPDFSPDSLHDRIDEAVIADGSDVKVEPGSPTASAGGNDADNNIFDDTDEDGDVVCPKRSRLCLLRSTEIGNNGNVGNNGRYSTFGDPSAANVDTLRDRFQVLAPGVYVVSAGKDDLGHCLVEISHGPAKRIIALDGYNDEKEPPIAVITHSFQKWIKNVKWVCRVERQPGFHGNRKSKTERRRKKRLQQQLQQLWGCTLGIDADFQAPFIPAWSTFALISSSFFQTRLLYQLSVPDLRRVPLVDSSSPIHSTRNWVCCFRLDVLRSCSSSYRWTSRRFAKRQIRTPISNRDETSGNNVQFRHVFNEKSSDAISCIRLRGRDEMATFRQSVNNNSDGIDFTLRLRQVGYNSMEKIDLQRLSGIIQLFEYAG</sequence>
<gene>
    <name evidence="2" type="ORF">Pfra01_001604100</name>
</gene>
<reference evidence="2" key="1">
    <citation type="submission" date="2023-04" db="EMBL/GenBank/DDBJ databases">
        <title>Phytophthora fragariaefolia NBRC 109709.</title>
        <authorList>
            <person name="Ichikawa N."/>
            <person name="Sato H."/>
            <person name="Tonouchi N."/>
        </authorList>
    </citation>
    <scope>NUCLEOTIDE SEQUENCE</scope>
    <source>
        <strain evidence="2">NBRC 109709</strain>
    </source>
</reference>
<evidence type="ECO:0000256" key="1">
    <source>
        <dbReference type="SAM" id="MobiDB-lite"/>
    </source>
</evidence>
<dbReference type="Proteomes" id="UP001165121">
    <property type="component" value="Unassembled WGS sequence"/>
</dbReference>
<feature type="compositionally biased region" description="Low complexity" evidence="1">
    <location>
        <begin position="1"/>
        <end position="10"/>
    </location>
</feature>
<feature type="region of interest" description="Disordered" evidence="1">
    <location>
        <begin position="1"/>
        <end position="126"/>
    </location>
</feature>
<proteinExistence type="predicted"/>
<keyword evidence="3" id="KW-1185">Reference proteome</keyword>
<comment type="caution">
    <text evidence="2">The sequence shown here is derived from an EMBL/GenBank/DDBJ whole genome shotgun (WGS) entry which is preliminary data.</text>
</comment>
<evidence type="ECO:0000313" key="3">
    <source>
        <dbReference type="Proteomes" id="UP001165121"/>
    </source>
</evidence>
<dbReference type="EMBL" id="BSXT01001792">
    <property type="protein sequence ID" value="GMF45167.1"/>
    <property type="molecule type" value="Genomic_DNA"/>
</dbReference>
<evidence type="ECO:0000313" key="2">
    <source>
        <dbReference type="EMBL" id="GMF45167.1"/>
    </source>
</evidence>
<protein>
    <submittedName>
        <fullName evidence="2">Unnamed protein product</fullName>
    </submittedName>
</protein>
<feature type="compositionally biased region" description="Low complexity" evidence="1">
    <location>
        <begin position="57"/>
        <end position="71"/>
    </location>
</feature>
<name>A0A9W7CWP0_9STRA</name>
<dbReference type="AlphaFoldDB" id="A0A9W7CWP0"/>
<organism evidence="2 3">
    <name type="scientific">Phytophthora fragariaefolia</name>
    <dbReference type="NCBI Taxonomy" id="1490495"/>
    <lineage>
        <taxon>Eukaryota</taxon>
        <taxon>Sar</taxon>
        <taxon>Stramenopiles</taxon>
        <taxon>Oomycota</taxon>
        <taxon>Peronosporomycetes</taxon>
        <taxon>Peronosporales</taxon>
        <taxon>Peronosporaceae</taxon>
        <taxon>Phytophthora</taxon>
    </lineage>
</organism>
<accession>A0A9W7CWP0</accession>